<keyword evidence="4" id="KW-0804">Transcription</keyword>
<dbReference type="InterPro" id="IPR013249">
    <property type="entry name" value="RNA_pol_sigma70_r4_t2"/>
</dbReference>
<keyword evidence="6" id="KW-0238">DNA-binding</keyword>
<evidence type="ECO:0000259" key="5">
    <source>
        <dbReference type="Pfam" id="PF08281"/>
    </source>
</evidence>
<dbReference type="GO" id="GO:0003677">
    <property type="term" value="F:DNA binding"/>
    <property type="evidence" value="ECO:0007669"/>
    <property type="project" value="UniProtKB-KW"/>
</dbReference>
<keyword evidence="3" id="KW-0731">Sigma factor</keyword>
<dbReference type="GO" id="GO:0016987">
    <property type="term" value="F:sigma factor activity"/>
    <property type="evidence" value="ECO:0007669"/>
    <property type="project" value="UniProtKB-KW"/>
</dbReference>
<evidence type="ECO:0000313" key="7">
    <source>
        <dbReference type="Proteomes" id="UP001216390"/>
    </source>
</evidence>
<feature type="domain" description="RNA polymerase sigma factor 70 region 4 type 2" evidence="5">
    <location>
        <begin position="9"/>
        <end position="52"/>
    </location>
</feature>
<evidence type="ECO:0000256" key="2">
    <source>
        <dbReference type="ARBA" id="ARBA00023015"/>
    </source>
</evidence>
<sequence>MRTGGGPGLTALQRQAIDLAFFEGHTYPQAASSLGVPVATLKTRARDALVALRCALTTPGESLA</sequence>
<dbReference type="InterPro" id="IPR036388">
    <property type="entry name" value="WH-like_DNA-bd_sf"/>
</dbReference>
<dbReference type="Proteomes" id="UP001216390">
    <property type="component" value="Chromosome"/>
</dbReference>
<evidence type="ECO:0000313" key="6">
    <source>
        <dbReference type="EMBL" id="WCO69229.1"/>
    </source>
</evidence>
<dbReference type="SUPFAM" id="SSF88659">
    <property type="entry name" value="Sigma3 and sigma4 domains of RNA polymerase sigma factors"/>
    <property type="match status" value="1"/>
</dbReference>
<keyword evidence="7" id="KW-1185">Reference proteome</keyword>
<dbReference type="KEGG" id="ima:PO878_05995"/>
<dbReference type="Gene3D" id="1.10.10.10">
    <property type="entry name" value="Winged helix-like DNA-binding domain superfamily/Winged helix DNA-binding domain"/>
    <property type="match status" value="1"/>
</dbReference>
<protein>
    <submittedName>
        <fullName evidence="6">Sigma factor-like helix-turn-helix DNA-binding protein</fullName>
    </submittedName>
</protein>
<dbReference type="GO" id="GO:0006352">
    <property type="term" value="P:DNA-templated transcription initiation"/>
    <property type="evidence" value="ECO:0007669"/>
    <property type="project" value="InterPro"/>
</dbReference>
<evidence type="ECO:0000256" key="4">
    <source>
        <dbReference type="ARBA" id="ARBA00023163"/>
    </source>
</evidence>
<accession>A0AAE9Y945</accession>
<comment type="similarity">
    <text evidence="1">Belongs to the sigma-70 factor family. ECF subfamily.</text>
</comment>
<dbReference type="AlphaFoldDB" id="A0AAE9Y945"/>
<name>A0AAE9Y945_9ACTN</name>
<organism evidence="6 7">
    <name type="scientific">Iamia majanohamensis</name>
    <dbReference type="NCBI Taxonomy" id="467976"/>
    <lineage>
        <taxon>Bacteria</taxon>
        <taxon>Bacillati</taxon>
        <taxon>Actinomycetota</taxon>
        <taxon>Acidimicrobiia</taxon>
        <taxon>Acidimicrobiales</taxon>
        <taxon>Iamiaceae</taxon>
        <taxon>Iamia</taxon>
    </lineage>
</organism>
<reference evidence="6" key="1">
    <citation type="submission" date="2023-01" db="EMBL/GenBank/DDBJ databases">
        <title>The diversity of Class Acidimicrobiia in South China Sea sediment environments and the proposal of Iamia marina sp. nov., a novel species of the genus Iamia.</title>
        <authorList>
            <person name="He Y."/>
            <person name="Tian X."/>
        </authorList>
    </citation>
    <scope>NUCLEOTIDE SEQUENCE</scope>
    <source>
        <strain evidence="6">DSM 19957</strain>
    </source>
</reference>
<evidence type="ECO:0000256" key="3">
    <source>
        <dbReference type="ARBA" id="ARBA00023082"/>
    </source>
</evidence>
<gene>
    <name evidence="6" type="ORF">PO878_05995</name>
</gene>
<evidence type="ECO:0000256" key="1">
    <source>
        <dbReference type="ARBA" id="ARBA00010641"/>
    </source>
</evidence>
<dbReference type="Pfam" id="PF08281">
    <property type="entry name" value="Sigma70_r4_2"/>
    <property type="match status" value="1"/>
</dbReference>
<proteinExistence type="inferred from homology"/>
<keyword evidence="2" id="KW-0805">Transcription regulation</keyword>
<dbReference type="CDD" id="cd06171">
    <property type="entry name" value="Sigma70_r4"/>
    <property type="match status" value="1"/>
</dbReference>
<dbReference type="EMBL" id="CP116942">
    <property type="protein sequence ID" value="WCO69229.1"/>
    <property type="molecule type" value="Genomic_DNA"/>
</dbReference>
<dbReference type="RefSeq" id="WP_272738742.1">
    <property type="nucleotide sequence ID" value="NZ_CP116942.1"/>
</dbReference>
<dbReference type="InterPro" id="IPR013324">
    <property type="entry name" value="RNA_pol_sigma_r3/r4-like"/>
</dbReference>